<evidence type="ECO:0000256" key="1">
    <source>
        <dbReference type="ARBA" id="ARBA00023125"/>
    </source>
</evidence>
<dbReference type="InterPro" id="IPR009057">
    <property type="entry name" value="Homeodomain-like_sf"/>
</dbReference>
<dbReference type="EMBL" id="QJSP01000006">
    <property type="protein sequence ID" value="PYE17307.1"/>
    <property type="molecule type" value="Genomic_DNA"/>
</dbReference>
<dbReference type="Gene3D" id="1.10.357.10">
    <property type="entry name" value="Tetracycline Repressor, domain 2"/>
    <property type="match status" value="1"/>
</dbReference>
<comment type="caution">
    <text evidence="4">The sequence shown here is derived from an EMBL/GenBank/DDBJ whole genome shotgun (WGS) entry which is preliminary data.</text>
</comment>
<name>A0A318RQ28_WILLI</name>
<feature type="DNA-binding region" description="H-T-H motif" evidence="2">
    <location>
        <begin position="60"/>
        <end position="79"/>
    </location>
</feature>
<feature type="domain" description="HTH tetR-type" evidence="3">
    <location>
        <begin position="37"/>
        <end position="97"/>
    </location>
</feature>
<dbReference type="InterPro" id="IPR001647">
    <property type="entry name" value="HTH_TetR"/>
</dbReference>
<dbReference type="Proteomes" id="UP000247591">
    <property type="component" value="Unassembled WGS sequence"/>
</dbReference>
<evidence type="ECO:0000313" key="4">
    <source>
        <dbReference type="EMBL" id="PYE17307.1"/>
    </source>
</evidence>
<keyword evidence="1 2" id="KW-0238">DNA-binding</keyword>
<sequence length="238" mass="24933">MGWARKGVLLASNAKLASVTGGGERNYAGTSAAARVEKRRASLLDAALTEMAEGRWRSVTVASVCTDARLNKRYFYESFDDLDQLADAVIDMVAGEVGVAAIGGFIKTAESALHDQASSVVAAVVDVLGEDRRKALVLLGGVSTATSQDDKRRAAISGLTTVLVDHARKIHDVALERDSLAATGPAFVIGGTAQTILSWVNGDLPVSRDQLIGDITALWLALGESASGIARSRIEPEA</sequence>
<evidence type="ECO:0000256" key="2">
    <source>
        <dbReference type="PROSITE-ProRule" id="PRU00335"/>
    </source>
</evidence>
<dbReference type="GO" id="GO:0003677">
    <property type="term" value="F:DNA binding"/>
    <property type="evidence" value="ECO:0007669"/>
    <property type="project" value="UniProtKB-UniRule"/>
</dbReference>
<gene>
    <name evidence="4" type="ORF">DFR67_1066</name>
</gene>
<dbReference type="AlphaFoldDB" id="A0A318RQ28"/>
<organism evidence="4 5">
    <name type="scientific">Williamsia limnetica</name>
    <dbReference type="NCBI Taxonomy" id="882452"/>
    <lineage>
        <taxon>Bacteria</taxon>
        <taxon>Bacillati</taxon>
        <taxon>Actinomycetota</taxon>
        <taxon>Actinomycetes</taxon>
        <taxon>Mycobacteriales</taxon>
        <taxon>Nocardiaceae</taxon>
        <taxon>Williamsia</taxon>
    </lineage>
</organism>
<evidence type="ECO:0000259" key="3">
    <source>
        <dbReference type="PROSITE" id="PS50977"/>
    </source>
</evidence>
<dbReference type="PROSITE" id="PS50977">
    <property type="entry name" value="HTH_TETR_2"/>
    <property type="match status" value="1"/>
</dbReference>
<accession>A0A318RQ28</accession>
<protein>
    <submittedName>
        <fullName evidence="4">TetR family transcriptional regulator</fullName>
    </submittedName>
</protein>
<reference evidence="4 5" key="1">
    <citation type="submission" date="2018-06" db="EMBL/GenBank/DDBJ databases">
        <title>Genomic Encyclopedia of Type Strains, Phase IV (KMG-IV): sequencing the most valuable type-strain genomes for metagenomic binning, comparative biology and taxonomic classification.</title>
        <authorList>
            <person name="Goeker M."/>
        </authorList>
    </citation>
    <scope>NUCLEOTIDE SEQUENCE [LARGE SCALE GENOMIC DNA]</scope>
    <source>
        <strain evidence="4 5">DSM 45521</strain>
    </source>
</reference>
<evidence type="ECO:0000313" key="5">
    <source>
        <dbReference type="Proteomes" id="UP000247591"/>
    </source>
</evidence>
<dbReference type="SUPFAM" id="SSF46689">
    <property type="entry name" value="Homeodomain-like"/>
    <property type="match status" value="1"/>
</dbReference>
<proteinExistence type="predicted"/>
<keyword evidence="5" id="KW-1185">Reference proteome</keyword>